<keyword evidence="1" id="KW-1133">Transmembrane helix</keyword>
<reference evidence="2" key="1">
    <citation type="journal article" date="2014" name="Front. Microbiol.">
        <title>High frequency of phylogenetically diverse reductive dehalogenase-homologous genes in deep subseafloor sedimentary metagenomes.</title>
        <authorList>
            <person name="Kawai M."/>
            <person name="Futagami T."/>
            <person name="Toyoda A."/>
            <person name="Takaki Y."/>
            <person name="Nishi S."/>
            <person name="Hori S."/>
            <person name="Arai W."/>
            <person name="Tsubouchi T."/>
            <person name="Morono Y."/>
            <person name="Uchiyama I."/>
            <person name="Ito T."/>
            <person name="Fujiyama A."/>
            <person name="Inagaki F."/>
            <person name="Takami H."/>
        </authorList>
    </citation>
    <scope>NUCLEOTIDE SEQUENCE</scope>
    <source>
        <strain evidence="2">Expedition CK06-06</strain>
    </source>
</reference>
<dbReference type="EMBL" id="BARV01046273">
    <property type="protein sequence ID" value="GAI64464.1"/>
    <property type="molecule type" value="Genomic_DNA"/>
</dbReference>
<evidence type="ECO:0000256" key="1">
    <source>
        <dbReference type="SAM" id="Phobius"/>
    </source>
</evidence>
<name>X1S9P4_9ZZZZ</name>
<feature type="non-terminal residue" evidence="2">
    <location>
        <position position="32"/>
    </location>
</feature>
<comment type="caution">
    <text evidence="2">The sequence shown here is derived from an EMBL/GenBank/DDBJ whole genome shotgun (WGS) entry which is preliminary data.</text>
</comment>
<proteinExistence type="predicted"/>
<gene>
    <name evidence="2" type="ORF">S06H3_67139</name>
</gene>
<keyword evidence="1" id="KW-0472">Membrane</keyword>
<protein>
    <submittedName>
        <fullName evidence="2">Uncharacterized protein</fullName>
    </submittedName>
</protein>
<feature type="non-terminal residue" evidence="2">
    <location>
        <position position="1"/>
    </location>
</feature>
<accession>X1S9P4</accession>
<dbReference type="AlphaFoldDB" id="X1S9P4"/>
<sequence length="32" mass="3234">FGKSRVETLVFLDTVLALVLVEAVAGVGAGMA</sequence>
<organism evidence="2">
    <name type="scientific">marine sediment metagenome</name>
    <dbReference type="NCBI Taxonomy" id="412755"/>
    <lineage>
        <taxon>unclassified sequences</taxon>
        <taxon>metagenomes</taxon>
        <taxon>ecological metagenomes</taxon>
    </lineage>
</organism>
<evidence type="ECO:0000313" key="2">
    <source>
        <dbReference type="EMBL" id="GAI64464.1"/>
    </source>
</evidence>
<keyword evidence="1" id="KW-0812">Transmembrane</keyword>
<feature type="transmembrane region" description="Helical" evidence="1">
    <location>
        <begin position="9"/>
        <end position="31"/>
    </location>
</feature>